<dbReference type="Proteomes" id="UP000198480">
    <property type="component" value="Unassembled WGS sequence"/>
</dbReference>
<name>A0A239EKU5_9BACT</name>
<evidence type="ECO:0000313" key="1">
    <source>
        <dbReference type="EMBL" id="SNS44532.1"/>
    </source>
</evidence>
<protein>
    <submittedName>
        <fullName evidence="1">Uncharacterized protein</fullName>
    </submittedName>
</protein>
<dbReference type="EMBL" id="FZOK01000009">
    <property type="protein sequence ID" value="SNS44532.1"/>
    <property type="molecule type" value="Genomic_DNA"/>
</dbReference>
<keyword evidence="2" id="KW-1185">Reference proteome</keyword>
<organism evidence="1 2">
    <name type="scientific">Belliella buryatensis</name>
    <dbReference type="NCBI Taxonomy" id="1500549"/>
    <lineage>
        <taxon>Bacteria</taxon>
        <taxon>Pseudomonadati</taxon>
        <taxon>Bacteroidota</taxon>
        <taxon>Cytophagia</taxon>
        <taxon>Cytophagales</taxon>
        <taxon>Cyclobacteriaceae</taxon>
        <taxon>Belliella</taxon>
    </lineage>
</organism>
<evidence type="ECO:0000313" key="2">
    <source>
        <dbReference type="Proteomes" id="UP000198480"/>
    </source>
</evidence>
<feature type="non-terminal residue" evidence="1">
    <location>
        <position position="1"/>
    </location>
</feature>
<reference evidence="2" key="1">
    <citation type="submission" date="2017-06" db="EMBL/GenBank/DDBJ databases">
        <authorList>
            <person name="Varghese N."/>
            <person name="Submissions S."/>
        </authorList>
    </citation>
    <scope>NUCLEOTIDE SEQUENCE [LARGE SCALE GENOMIC DNA]</scope>
    <source>
        <strain evidence="2">5C</strain>
    </source>
</reference>
<dbReference type="AlphaFoldDB" id="A0A239EKU5"/>
<dbReference type="RefSeq" id="WP_170932477.1">
    <property type="nucleotide sequence ID" value="NZ_FZOK01000009.1"/>
</dbReference>
<accession>A0A239EKU5</accession>
<sequence>KIVSLTDYRTKPIFRGVNMSRTGVSIVRNIHPKAQFVKDGKIHAFLNVDDELGYVRIKVN</sequence>
<gene>
    <name evidence="1" type="ORF">SAMN06295967_109174</name>
</gene>
<proteinExistence type="predicted"/>